<evidence type="ECO:0000313" key="4">
    <source>
        <dbReference type="EMBL" id="MBK1644176.1"/>
    </source>
</evidence>
<keyword evidence="2" id="KW-1133">Transmembrane helix</keyword>
<feature type="region of interest" description="Disordered" evidence="1">
    <location>
        <begin position="1"/>
        <end position="44"/>
    </location>
</feature>
<feature type="domain" description="Serine aminopeptidase S33" evidence="3">
    <location>
        <begin position="105"/>
        <end position="340"/>
    </location>
</feature>
<sequence>MHWLRARCSQGSSIRASTQSRHRESGRPVTAPKVSNRVAARPGSRRPPRLLWLACLVLIASGCAAPQLVPSAPQNRLPAGLDADQARMDDGYVLPVHRWSVAQAPPRALVLGLHGFNDYANAFAPLGRDLAELGIITYAVDQRGFGASALPGRWHGSERLSADLRILIDLLRQAYPDLPLYLAGESMGGAVILAALAEGSLAVDGVILMAPAVWSRQTMPWYQRLALDAAAHTVPWLKLTGEGIRISPSDHLEMLRALGADPLVIKATRVDALWGITDLMDRASLATLEPGMPILLLYGEQDHIIPANAFCQFLSTQPATAPDLTLVLYEQGWHMLTRDLQGPRVRADIAAWIATPAEPLPSGETTFVTGARIAQLCDRATAP</sequence>
<dbReference type="InterPro" id="IPR000073">
    <property type="entry name" value="AB_hydrolase_1"/>
</dbReference>
<dbReference type="SUPFAM" id="SSF53474">
    <property type="entry name" value="alpha/beta-Hydrolases"/>
    <property type="match status" value="1"/>
</dbReference>
<dbReference type="InterPro" id="IPR029058">
    <property type="entry name" value="AB_hydrolase_fold"/>
</dbReference>
<name>A0A9X0WGA7_9GAMM</name>
<keyword evidence="5" id="KW-1185">Reference proteome</keyword>
<dbReference type="PRINTS" id="PR00111">
    <property type="entry name" value="ABHYDROLASE"/>
</dbReference>
<organism evidence="4 5">
    <name type="scientific">Thiocapsa imhoffii</name>
    <dbReference type="NCBI Taxonomy" id="382777"/>
    <lineage>
        <taxon>Bacteria</taxon>
        <taxon>Pseudomonadati</taxon>
        <taxon>Pseudomonadota</taxon>
        <taxon>Gammaproteobacteria</taxon>
        <taxon>Chromatiales</taxon>
        <taxon>Chromatiaceae</taxon>
        <taxon>Thiocapsa</taxon>
    </lineage>
</organism>
<evidence type="ECO:0000256" key="1">
    <source>
        <dbReference type="SAM" id="MobiDB-lite"/>
    </source>
</evidence>
<proteinExistence type="predicted"/>
<protein>
    <submittedName>
        <fullName evidence="4">Alpha/beta hydrolase</fullName>
    </submittedName>
</protein>
<dbReference type="EMBL" id="NRSD01000004">
    <property type="protein sequence ID" value="MBK1644176.1"/>
    <property type="molecule type" value="Genomic_DNA"/>
</dbReference>
<reference evidence="4 5" key="1">
    <citation type="journal article" date="2020" name="Microorganisms">
        <title>Osmotic Adaptation and Compatible Solute Biosynthesis of Phototrophic Bacteria as Revealed from Genome Analyses.</title>
        <authorList>
            <person name="Imhoff J.F."/>
            <person name="Rahn T."/>
            <person name="Kunzel S."/>
            <person name="Keller A."/>
            <person name="Neulinger S.C."/>
        </authorList>
    </citation>
    <scope>NUCLEOTIDE SEQUENCE [LARGE SCALE GENOMIC DNA]</scope>
    <source>
        <strain evidence="4 5">DSM 21303</strain>
    </source>
</reference>
<evidence type="ECO:0000313" key="5">
    <source>
        <dbReference type="Proteomes" id="UP001138802"/>
    </source>
</evidence>
<evidence type="ECO:0000256" key="2">
    <source>
        <dbReference type="SAM" id="Phobius"/>
    </source>
</evidence>
<dbReference type="GO" id="GO:0016787">
    <property type="term" value="F:hydrolase activity"/>
    <property type="evidence" value="ECO:0007669"/>
    <property type="project" value="UniProtKB-KW"/>
</dbReference>
<dbReference type="Gene3D" id="3.40.50.1820">
    <property type="entry name" value="alpha/beta hydrolase"/>
    <property type="match status" value="1"/>
</dbReference>
<accession>A0A9X0WGA7</accession>
<feature type="transmembrane region" description="Helical" evidence="2">
    <location>
        <begin position="50"/>
        <end position="69"/>
    </location>
</feature>
<dbReference type="Proteomes" id="UP001138802">
    <property type="component" value="Unassembled WGS sequence"/>
</dbReference>
<gene>
    <name evidence="4" type="ORF">CKO25_05810</name>
</gene>
<keyword evidence="2" id="KW-0812">Transmembrane</keyword>
<dbReference type="InterPro" id="IPR051044">
    <property type="entry name" value="MAG_DAG_Lipase"/>
</dbReference>
<feature type="compositionally biased region" description="Polar residues" evidence="1">
    <location>
        <begin position="9"/>
        <end position="19"/>
    </location>
</feature>
<dbReference type="Pfam" id="PF12146">
    <property type="entry name" value="Hydrolase_4"/>
    <property type="match status" value="1"/>
</dbReference>
<keyword evidence="4" id="KW-0378">Hydrolase</keyword>
<dbReference type="InterPro" id="IPR022742">
    <property type="entry name" value="Hydrolase_4"/>
</dbReference>
<evidence type="ECO:0000259" key="3">
    <source>
        <dbReference type="Pfam" id="PF12146"/>
    </source>
</evidence>
<dbReference type="AlphaFoldDB" id="A0A9X0WGA7"/>
<keyword evidence="2" id="KW-0472">Membrane</keyword>
<dbReference type="PANTHER" id="PTHR11614">
    <property type="entry name" value="PHOSPHOLIPASE-RELATED"/>
    <property type="match status" value="1"/>
</dbReference>
<comment type="caution">
    <text evidence="4">The sequence shown here is derived from an EMBL/GenBank/DDBJ whole genome shotgun (WGS) entry which is preliminary data.</text>
</comment>